<feature type="compositionally biased region" description="Polar residues" evidence="1">
    <location>
        <begin position="292"/>
        <end position="315"/>
    </location>
</feature>
<dbReference type="VEuPathDB" id="ToxoDB:TGCAST_313210B"/>
<feature type="compositionally biased region" description="Polar residues" evidence="1">
    <location>
        <begin position="1866"/>
        <end position="1881"/>
    </location>
</feature>
<feature type="compositionally biased region" description="Basic and acidic residues" evidence="1">
    <location>
        <begin position="787"/>
        <end position="808"/>
    </location>
</feature>
<feature type="compositionally biased region" description="Basic and acidic residues" evidence="1">
    <location>
        <begin position="1190"/>
        <end position="1203"/>
    </location>
</feature>
<feature type="region of interest" description="Disordered" evidence="1">
    <location>
        <begin position="854"/>
        <end position="1095"/>
    </location>
</feature>
<feature type="compositionally biased region" description="Low complexity" evidence="1">
    <location>
        <begin position="1297"/>
        <end position="1314"/>
    </location>
</feature>
<sequence>KKEKKDNEQKTEKKEKKDNDQKKEKKEKEDNEQKKEKKEKKDNEQKTEKKEKKDNDQKKEKKEKEDNEQKKEKKEKKEKEDNEQKTEKKEKEERGEKEEQNCLSPLPGRSCASPGICTTSVLHAADTRSSRRPAAPRVSTHAAATPPVDSCPSRLPQLSPSAGDATGDMHAGNAREAAPLAAREGPPVSVHRRASDAGEGRGAPRVKTRCRRKAGETQVQATWSRTCEQKEVEENAEAPEPERSPRTVEMGRPLDEEGRDEPHPAEDPEELKKRKELSEAQSMSAKGEKNETVTTGAEVTQTGDAGVTASGSSYGLCSRSEHPITAGDLSERKGANASAAAPYAPCVAPVSKFPCSSSACVGAQTNAADSWRPKHSDGQCNRDNIRRSGCPDALAEAAESTRKEPLFGVSEKKLHMERSAGISRNAALSAFHSTTLSGSPFCQSCACSAALSSPHRAPESCKTHFHQESHASSSSPSSSASAASSSSFRSCSSSSSSSAACSCSSSSSSSAACSCSSSSSSSAACSCSSSSSSSAACSCSSSSSSSSAACSCSSYSSSSNVAPGINTAPVVSVYPRDSACELKSALEPPVTGTFVKKGGRLVSCCCETVLRSQCACRSAACLSASPSVPIVSSDLPSSSSLAASLADSATAKPVYSLGRRGATPAAGVGCRMQRRAFLPYRSSSSSSTACSPSSFGPSCSSSQVLSGGSRLPSFGDESAPQLTGASGGSGVRTPATPVGRQGVRKLAGSFLAKERETRGPEKEFGGPGIEEIVVGKMRRACRQEVGQGDREQGGDSERENGHDSDGSRLRAPRPSLDPAKEQEQLVRQLLWEAQTSLLLVSELCGLSKYESVSRLNRRKGGRLRAAPPSQLSGRGAEAAETVSRHRSAPNRGEAGTHQDEQREERGEKEKDLARRDDGTESRTQRGEEAGEQKRNTGEGGTYTQEGGQVSPPTSCPRAKVRQGLRENENARHRESARTDEGHREEGHGRKDGYEREETRQPRTLDSESEGTHRRSPPDSSVCTGISFSPRSAGHPLRRPLCVERRPRTDEPHKEAEEARRDKAARNRGRRRSEESENTLFQCSSRSSQSPVLRKSTTIRDALKPFFAAMEAAIQACASAEANESTPRRLTSSSWLSASPVPSSSEGPFSASGSVASASQLPLDFPCGLEATTRSGRVRFSADDGGGFREGANKRQCDCGRFPEDVSAVQTPGRELSRSSGAPPGSSKRQGKPSPRRESLSFPSGCPLSHASDSLSHPCAQRRVFATQISPPSSTSRPRAAVPSSSSFSRPRRPLPPSAWSETQRFPTSSPSFSSFGSSSSFRLFDSPGRSLAAGLWSSPRDCASAASFLESDLSASWGFDRFEVAKRSGVPRWPQASSLPGDAEIARNAKEIASICWYARPACPSLAHAEPHAAPSWLGTLKAADSCAPSRVEAPKEAVQKEGHGNRRGGDREDRKRRDAEDRQRRRDEVADPTKFSVGEYELPPSLQAGGGPVDFQTVTTAAETPRHEEPTDSERTDRERREGDGREEDGRGGEGGGGEGQRGRETKAGEEEDGERGDEEGEPRGNSGREGDEEERRTEERETRTDAEGMHPRAKTENRWRERAAVGRRQVIQERSHARRGENATRDETHPRRATHRETSEPTREGGTSEDELWKEALKAALYRQKSALEEELKQLEEERQQYLRQHTHSRSRDLHGFQGTVHVPPSNRSPLSRDETPSAGRLRPELPGCTFPSSSCPILRPDASSPREQSAEFSLSVFPSSASSATPSAVFAPGPPSCFSSASPSSSWAAPSPGSAVSRRDSQGLRASPPSSTALSPPAASSLCSFASSSCLRLPLSKSSVSALPPLPPPASRSPQTAVCRPQGNPNRTQESPKTSSMARSLRRGGVCTSEDSSAGRRIHSAASSARTSADAIRTLRRFPELLPDHENDADQPRIDRKTDTPPKKSPSPRSTPHHAGRPPAPCSDARLPQPRRSPSASLPARSPPSSSASSLSSPSSTLSSGGAPSTPALPSSSSSLPTNRQTPSPLSLCPSPLSLCPPYLPAWDSASWFSHSRRGWGASHEFCTKILTTPCILTRPWQSPFSSSTSFLDSATAYLPASREGPPGPSAAFQSFSLPPVASQPPPAAPLHAHIRAKTSRVCSLSSPLHAAFLAVPSSSSKSSFASSHTASFSSSPTSFEPPSSSSAWLRASDSPELHSSSAARSVCISGPASSSSLSSASPSFPASASSSFPSSASSSFPASASSSFPSSSSLLSFHSPVSSAEPSYDTHKEEPEASGGQPESGGHSGVSIHLTPPQLAAERPQNAGVRAPPSSPKHAPSETKAGEANRKATAENGGDKEGRSNRPFARSPVPSQRAVQGAPEKPGNREDRGNCMQRQGSTPVDIQRASDREADGRKEESGVQSSPFWLACQAEKKKEKTHASNSSPGRSSPLAAWSRLPSVVKRQAASQASAILKAYIWR</sequence>
<feature type="compositionally biased region" description="Polar residues" evidence="1">
    <location>
        <begin position="1017"/>
        <end position="1029"/>
    </location>
</feature>
<feature type="compositionally biased region" description="Basic and acidic residues" evidence="1">
    <location>
        <begin position="2388"/>
        <end position="2401"/>
    </location>
</feature>
<feature type="region of interest" description="Disordered" evidence="1">
    <location>
        <begin position="1681"/>
        <end position="1824"/>
    </location>
</feature>
<evidence type="ECO:0000256" key="1">
    <source>
        <dbReference type="SAM" id="MobiDB-lite"/>
    </source>
</evidence>
<feature type="compositionally biased region" description="Basic and acidic residues" evidence="1">
    <location>
        <begin position="1568"/>
        <end position="1645"/>
    </location>
</feature>
<feature type="compositionally biased region" description="Basic and acidic residues" evidence="1">
    <location>
        <begin position="1433"/>
        <end position="1472"/>
    </location>
</feature>
<feature type="compositionally biased region" description="Basic and acidic residues" evidence="1">
    <location>
        <begin position="894"/>
        <end position="936"/>
    </location>
</feature>
<feature type="compositionally biased region" description="Low complexity" evidence="1">
    <location>
        <begin position="1807"/>
        <end position="1824"/>
    </location>
</feature>
<feature type="region of interest" description="Disordered" evidence="1">
    <location>
        <begin position="706"/>
        <end position="769"/>
    </location>
</feature>
<feature type="compositionally biased region" description="Low complexity" evidence="1">
    <location>
        <begin position="1903"/>
        <end position="1915"/>
    </location>
</feature>
<feature type="compositionally biased region" description="Polar residues" evidence="1">
    <location>
        <begin position="217"/>
        <end position="226"/>
    </location>
</feature>
<feature type="compositionally biased region" description="Basic and acidic residues" evidence="1">
    <location>
        <begin position="1"/>
        <end position="100"/>
    </location>
</feature>
<organism evidence="2 3">
    <name type="scientific">Toxoplasma gondii CAST</name>
    <dbReference type="NCBI Taxonomy" id="943122"/>
    <lineage>
        <taxon>Eukaryota</taxon>
        <taxon>Sar</taxon>
        <taxon>Alveolata</taxon>
        <taxon>Apicomplexa</taxon>
        <taxon>Conoidasida</taxon>
        <taxon>Coccidia</taxon>
        <taxon>Eucoccidiorida</taxon>
        <taxon>Eimeriorina</taxon>
        <taxon>Sarcocystidae</taxon>
        <taxon>Toxoplasma</taxon>
    </lineage>
</organism>
<feature type="region of interest" description="Disordered" evidence="1">
    <location>
        <begin position="1117"/>
        <end position="1154"/>
    </location>
</feature>
<feature type="compositionally biased region" description="Low complexity" evidence="1">
    <location>
        <begin position="1131"/>
        <end position="1153"/>
    </location>
</feature>
<protein>
    <submittedName>
        <fullName evidence="2">Uncharacterized protein</fullName>
    </submittedName>
</protein>
<proteinExistence type="predicted"/>
<name>A0A425I1W1_TOXGO</name>
<feature type="compositionally biased region" description="Basic and acidic residues" evidence="1">
    <location>
        <begin position="1040"/>
        <end position="1064"/>
    </location>
</feature>
<feature type="compositionally biased region" description="Basic and acidic residues" evidence="1">
    <location>
        <begin position="252"/>
        <end position="278"/>
    </location>
</feature>
<feature type="compositionally biased region" description="Basic and acidic residues" evidence="1">
    <location>
        <begin position="752"/>
        <end position="764"/>
    </location>
</feature>
<feature type="compositionally biased region" description="Low complexity" evidence="1">
    <location>
        <begin position="2216"/>
        <end position="2264"/>
    </location>
</feature>
<feature type="compositionally biased region" description="Acidic residues" evidence="1">
    <location>
        <begin position="1551"/>
        <end position="1562"/>
    </location>
</feature>
<feature type="region of interest" description="Disordered" evidence="1">
    <location>
        <begin position="1841"/>
        <end position="2029"/>
    </location>
</feature>
<reference evidence="2 3" key="1">
    <citation type="submission" date="2017-10" db="EMBL/GenBank/DDBJ databases">
        <authorList>
            <person name="Sibley D."/>
            <person name="Venepally P."/>
            <person name="Karamycheva S."/>
            <person name="Hadjithomas M."/>
            <person name="Khan A."/>
            <person name="Brunk B."/>
            <person name="Roos D."/>
            <person name="Caler E."/>
            <person name="Lorenzi H."/>
        </authorList>
    </citation>
    <scope>NUCLEOTIDE SEQUENCE [LARGE SCALE GENOMIC DNA]</scope>
    <source>
        <strain evidence="2 3">CAST</strain>
    </source>
</reference>
<feature type="compositionally biased region" description="Basic and acidic residues" evidence="1">
    <location>
        <begin position="1505"/>
        <end position="1533"/>
    </location>
</feature>
<accession>A0A425I1W1</accession>
<comment type="caution">
    <text evidence="2">The sequence shown here is derived from an EMBL/GenBank/DDBJ whole genome shotgun (WGS) entry which is preliminary data.</text>
</comment>
<feature type="compositionally biased region" description="Basic and acidic residues" evidence="1">
    <location>
        <begin position="963"/>
        <end position="1016"/>
    </location>
</feature>
<feature type="region of interest" description="Disordered" evidence="1">
    <location>
        <begin position="1429"/>
        <end position="1653"/>
    </location>
</feature>
<feature type="non-terminal residue" evidence="2">
    <location>
        <position position="1"/>
    </location>
</feature>
<feature type="region of interest" description="Disordered" evidence="1">
    <location>
        <begin position="2216"/>
        <end position="2435"/>
    </location>
</feature>
<feature type="region of interest" description="Disordered" evidence="1">
    <location>
        <begin position="1173"/>
        <end position="1314"/>
    </location>
</feature>
<evidence type="ECO:0000313" key="2">
    <source>
        <dbReference type="EMBL" id="RQX72686.1"/>
    </source>
</evidence>
<feature type="compositionally biased region" description="Low complexity" evidence="1">
    <location>
        <begin position="1269"/>
        <end position="1288"/>
    </location>
</feature>
<feature type="compositionally biased region" description="Basic and acidic residues" evidence="1">
    <location>
        <begin position="1920"/>
        <end position="1945"/>
    </location>
</feature>
<feature type="region of interest" description="Disordered" evidence="1">
    <location>
        <begin position="2170"/>
        <end position="2191"/>
    </location>
</feature>
<feature type="region of interest" description="Disordered" evidence="1">
    <location>
        <begin position="1"/>
        <end position="340"/>
    </location>
</feature>
<gene>
    <name evidence="2" type="ORF">TGCAST_313210B</name>
</gene>
<dbReference type="Proteomes" id="UP000284452">
    <property type="component" value="Unassembled WGS sequence"/>
</dbReference>
<feature type="compositionally biased region" description="Low complexity" evidence="1">
    <location>
        <begin position="1755"/>
        <end position="1799"/>
    </location>
</feature>
<dbReference type="EMBL" id="AHIV02000787">
    <property type="protein sequence ID" value="RQX72686.1"/>
    <property type="molecule type" value="Genomic_DNA"/>
</dbReference>
<feature type="compositionally biased region" description="Low complexity" evidence="1">
    <location>
        <begin position="1969"/>
        <end position="2029"/>
    </location>
</feature>
<evidence type="ECO:0000313" key="3">
    <source>
        <dbReference type="Proteomes" id="UP000284452"/>
    </source>
</evidence>
<feature type="compositionally biased region" description="Polar residues" evidence="1">
    <location>
        <begin position="1077"/>
        <end position="1090"/>
    </location>
</feature>
<feature type="region of interest" description="Disordered" evidence="1">
    <location>
        <begin position="781"/>
        <end position="822"/>
    </location>
</feature>
<feature type="compositionally biased region" description="Basic and acidic residues" evidence="1">
    <location>
        <begin position="2319"/>
        <end position="2344"/>
    </location>
</feature>